<dbReference type="GO" id="GO:0005739">
    <property type="term" value="C:mitochondrion"/>
    <property type="evidence" value="ECO:0007669"/>
    <property type="project" value="TreeGrafter"/>
</dbReference>
<evidence type="ECO:0000256" key="1">
    <source>
        <dbReference type="ARBA" id="ARBA00006718"/>
    </source>
</evidence>
<dbReference type="InterPro" id="IPR000361">
    <property type="entry name" value="ATAP_core_dom"/>
</dbReference>
<evidence type="ECO:0000313" key="3">
    <source>
        <dbReference type="EMBL" id="GMM44106.1"/>
    </source>
</evidence>
<dbReference type="NCBIfam" id="TIGR00049">
    <property type="entry name" value="iron-sulfur cluster assembly accessory protein"/>
    <property type="match status" value="1"/>
</dbReference>
<dbReference type="InterPro" id="IPR035903">
    <property type="entry name" value="HesB-like_dom_sf"/>
</dbReference>
<dbReference type="SUPFAM" id="SSF89360">
    <property type="entry name" value="HesB-like domain"/>
    <property type="match status" value="1"/>
</dbReference>
<evidence type="ECO:0000259" key="2">
    <source>
        <dbReference type="Pfam" id="PF01521"/>
    </source>
</evidence>
<dbReference type="Pfam" id="PF01521">
    <property type="entry name" value="Fe-S_biosyn"/>
    <property type="match status" value="1"/>
</dbReference>
<dbReference type="InterPro" id="IPR016092">
    <property type="entry name" value="ATAP"/>
</dbReference>
<reference evidence="3 4" key="1">
    <citation type="journal article" date="2023" name="Elife">
        <title>Identification of key yeast species and microbe-microbe interactions impacting larval growth of Drosophila in the wild.</title>
        <authorList>
            <person name="Mure A."/>
            <person name="Sugiura Y."/>
            <person name="Maeda R."/>
            <person name="Honda K."/>
            <person name="Sakurai N."/>
            <person name="Takahashi Y."/>
            <person name="Watada M."/>
            <person name="Katoh T."/>
            <person name="Gotoh A."/>
            <person name="Gotoh Y."/>
            <person name="Taniguchi I."/>
            <person name="Nakamura K."/>
            <person name="Hayashi T."/>
            <person name="Katayama T."/>
            <person name="Uemura T."/>
            <person name="Hattori Y."/>
        </authorList>
    </citation>
    <scope>NUCLEOTIDE SEQUENCE [LARGE SCALE GENOMIC DNA]</scope>
    <source>
        <strain evidence="3 4">PK-24</strain>
    </source>
</reference>
<dbReference type="GO" id="GO:0005506">
    <property type="term" value="F:iron ion binding"/>
    <property type="evidence" value="ECO:0007669"/>
    <property type="project" value="TreeGrafter"/>
</dbReference>
<dbReference type="EMBL" id="BTGB01000001">
    <property type="protein sequence ID" value="GMM44106.1"/>
    <property type="molecule type" value="Genomic_DNA"/>
</dbReference>
<proteinExistence type="inferred from homology"/>
<gene>
    <name evidence="3" type="ORF">DAPK24_006810</name>
</gene>
<comment type="similarity">
    <text evidence="1">Belongs to the HesB/IscA family.</text>
</comment>
<dbReference type="GO" id="GO:0051539">
    <property type="term" value="F:4 iron, 4 sulfur cluster binding"/>
    <property type="evidence" value="ECO:0007669"/>
    <property type="project" value="TreeGrafter"/>
</dbReference>
<dbReference type="AlphaFoldDB" id="A0AAV5QYS2"/>
<feature type="domain" description="Core" evidence="2">
    <location>
        <begin position="57"/>
        <end position="163"/>
    </location>
</feature>
<dbReference type="PANTHER" id="PTHR43011:SF1">
    <property type="entry name" value="IRON-SULFUR CLUSTER ASSEMBLY 2 HOMOLOG, MITOCHONDRIAL"/>
    <property type="match status" value="1"/>
</dbReference>
<organism evidence="3 4">
    <name type="scientific">Pichia kluyveri</name>
    <name type="common">Yeast</name>
    <dbReference type="NCBI Taxonomy" id="36015"/>
    <lineage>
        <taxon>Eukaryota</taxon>
        <taxon>Fungi</taxon>
        <taxon>Dikarya</taxon>
        <taxon>Ascomycota</taxon>
        <taxon>Saccharomycotina</taxon>
        <taxon>Pichiomycetes</taxon>
        <taxon>Pichiales</taxon>
        <taxon>Pichiaceae</taxon>
        <taxon>Pichia</taxon>
    </lineage>
</organism>
<dbReference type="GO" id="GO:0051537">
    <property type="term" value="F:2 iron, 2 sulfur cluster binding"/>
    <property type="evidence" value="ECO:0007669"/>
    <property type="project" value="TreeGrafter"/>
</dbReference>
<name>A0AAV5QYS2_PICKL</name>
<keyword evidence="4" id="KW-1185">Reference proteome</keyword>
<comment type="caution">
    <text evidence="3">The sequence shown here is derived from an EMBL/GenBank/DDBJ whole genome shotgun (WGS) entry which is preliminary data.</text>
</comment>
<dbReference type="PANTHER" id="PTHR43011">
    <property type="entry name" value="IRON-SULFUR CLUSTER ASSEMBLY 2 HOMOLOG, MITOCHONDRIAL"/>
    <property type="match status" value="1"/>
</dbReference>
<dbReference type="Gene3D" id="2.60.300.12">
    <property type="entry name" value="HesB-like domain"/>
    <property type="match status" value="1"/>
</dbReference>
<accession>A0AAV5QYS2</accession>
<evidence type="ECO:0000313" key="4">
    <source>
        <dbReference type="Proteomes" id="UP001378960"/>
    </source>
</evidence>
<dbReference type="Proteomes" id="UP001378960">
    <property type="component" value="Unassembled WGS sequence"/>
</dbReference>
<sequence length="181" mass="20424">MMKRYGIQILKQQIRFQSTTPTTPLKFKKLSLDKNSDFTATKIINQQLSQYNNLPLQLAITESASKKLHKLSEEEGKSNLALRLVVSSGGCHGFQYDLKITNTDEFKPENNDSLFERNGGKLIVDKDALEIMRDSKIDYVKELIGEGFKVIESPLTKSSCGCGSSFDVDFEKLEKLNPPEK</sequence>
<protein>
    <submittedName>
        <fullName evidence="3">Isa2 protein</fullName>
    </submittedName>
</protein>
<dbReference type="GO" id="GO:0016226">
    <property type="term" value="P:iron-sulfur cluster assembly"/>
    <property type="evidence" value="ECO:0007669"/>
    <property type="project" value="InterPro"/>
</dbReference>